<dbReference type="SUPFAM" id="SSF53474">
    <property type="entry name" value="alpha/beta-Hydrolases"/>
    <property type="match status" value="1"/>
</dbReference>
<comment type="caution">
    <text evidence="2">The sequence shown here is derived from an EMBL/GenBank/DDBJ whole genome shotgun (WGS) entry which is preliminary data.</text>
</comment>
<reference evidence="2 3" key="1">
    <citation type="submission" date="2014-01" db="EMBL/GenBank/DDBJ databases">
        <title>Plasmidome dynamics in the species complex Clostridium novyi sensu lato converts strains of independent lineages into distinctly different pathogens.</title>
        <authorList>
            <person name="Skarin H."/>
            <person name="Segerman B."/>
        </authorList>
    </citation>
    <scope>NUCLEOTIDE SEQUENCE [LARGE SCALE GENOMIC DNA]</scope>
    <source>
        <strain evidence="2 3">4552</strain>
    </source>
</reference>
<dbReference type="InterPro" id="IPR013094">
    <property type="entry name" value="AB_hydrolase_3"/>
</dbReference>
<dbReference type="GO" id="GO:0004806">
    <property type="term" value="F:triacylglycerol lipase activity"/>
    <property type="evidence" value="ECO:0007669"/>
    <property type="project" value="TreeGrafter"/>
</dbReference>
<dbReference type="Gene3D" id="3.40.50.1820">
    <property type="entry name" value="alpha/beta hydrolase"/>
    <property type="match status" value="1"/>
</dbReference>
<name>A0A0A0I3Q5_CLONO</name>
<gene>
    <name evidence="2" type="ORF">Z968_09140</name>
</gene>
<protein>
    <submittedName>
        <fullName evidence="2">Alpha/beta hydrolase</fullName>
    </submittedName>
</protein>
<dbReference type="PANTHER" id="PTHR23025">
    <property type="entry name" value="TRIACYLGLYCEROL LIPASE"/>
    <property type="match status" value="1"/>
</dbReference>
<dbReference type="PANTHER" id="PTHR23025:SF4">
    <property type="entry name" value="ALPHA_BETA HYDROLASE FOLD-3 DOMAIN-CONTAINING PROTEIN"/>
    <property type="match status" value="1"/>
</dbReference>
<organism evidence="2 3">
    <name type="scientific">Clostridium novyi A str. 4552</name>
    <dbReference type="NCBI Taxonomy" id="1444289"/>
    <lineage>
        <taxon>Bacteria</taxon>
        <taxon>Bacillati</taxon>
        <taxon>Bacillota</taxon>
        <taxon>Clostridia</taxon>
        <taxon>Eubacteriales</taxon>
        <taxon>Clostridiaceae</taxon>
        <taxon>Clostridium</taxon>
    </lineage>
</organism>
<dbReference type="AlphaFoldDB" id="A0A0A0I3Q5"/>
<evidence type="ECO:0000313" key="3">
    <source>
        <dbReference type="Proteomes" id="UP000030012"/>
    </source>
</evidence>
<dbReference type="GO" id="GO:0019433">
    <property type="term" value="P:triglyceride catabolic process"/>
    <property type="evidence" value="ECO:0007669"/>
    <property type="project" value="TreeGrafter"/>
</dbReference>
<dbReference type="GO" id="GO:0005829">
    <property type="term" value="C:cytosol"/>
    <property type="evidence" value="ECO:0007669"/>
    <property type="project" value="TreeGrafter"/>
</dbReference>
<evidence type="ECO:0000313" key="2">
    <source>
        <dbReference type="EMBL" id="KGM95452.1"/>
    </source>
</evidence>
<dbReference type="InterPro" id="IPR029058">
    <property type="entry name" value="AB_hydrolase_fold"/>
</dbReference>
<dbReference type="Pfam" id="PF07859">
    <property type="entry name" value="Abhydrolase_3"/>
    <property type="match status" value="1"/>
</dbReference>
<accession>A0A0A0I3Q5</accession>
<sequence length="330" mass="37868">MPEYKIDYEINKNNIYSKLSENMKKVIDWQIKQSDGSFDTNCSWSELRRKYIEERKFWNEGGPKAYKVIESKVKGPVGDIPIRIYYPDNKEKHYVCVFMHGGGFTVGNNDTHDRIMRCLMKSGDCAVVGIDYTLSPEQKFPVQLYECASVVKYLHEYGEKFGLYTDNMALAGDSGGGNLAIATNLYLRDVFSNEYISYLLLFYPSTGLNDSISNRLYGTEVDGMRRCDLEYYDKCYMSEDEDPENPYYRIINNDLKHGMPATYICCGELDPLLDGCKLFNIILSNNGVKTKMEVIPGVLHGFMHYGKMMDEAVNCLNNSGIFYKSSRELK</sequence>
<proteinExistence type="predicted"/>
<dbReference type="Proteomes" id="UP000030012">
    <property type="component" value="Unassembled WGS sequence"/>
</dbReference>
<evidence type="ECO:0000259" key="1">
    <source>
        <dbReference type="Pfam" id="PF07859"/>
    </source>
</evidence>
<keyword evidence="2" id="KW-0378">Hydrolase</keyword>
<dbReference type="GO" id="GO:0004771">
    <property type="term" value="F:sterol ester esterase activity"/>
    <property type="evidence" value="ECO:0007669"/>
    <property type="project" value="TreeGrafter"/>
</dbReference>
<dbReference type="EMBL" id="JENJ01000040">
    <property type="protein sequence ID" value="KGM95452.1"/>
    <property type="molecule type" value="Genomic_DNA"/>
</dbReference>
<feature type="domain" description="Alpha/beta hydrolase fold-3" evidence="1">
    <location>
        <begin position="97"/>
        <end position="303"/>
    </location>
</feature>